<keyword evidence="1" id="KW-1133">Transmembrane helix</keyword>
<organism evidence="2 3">
    <name type="scientific">Flavobacterium cupreum</name>
    <dbReference type="NCBI Taxonomy" id="2133766"/>
    <lineage>
        <taxon>Bacteria</taxon>
        <taxon>Pseudomonadati</taxon>
        <taxon>Bacteroidota</taxon>
        <taxon>Flavobacteriia</taxon>
        <taxon>Flavobacteriales</taxon>
        <taxon>Flavobacteriaceae</taxon>
        <taxon>Flavobacterium</taxon>
    </lineage>
</organism>
<gene>
    <name evidence="2" type="ORF">D0817_16760</name>
</gene>
<dbReference type="AlphaFoldDB" id="A0A434A496"/>
<dbReference type="OrthoDB" id="1200238at2"/>
<name>A0A434A496_9FLAO</name>
<accession>A0A434A496</accession>
<comment type="caution">
    <text evidence="2">The sequence shown here is derived from an EMBL/GenBank/DDBJ whole genome shotgun (WGS) entry which is preliminary data.</text>
</comment>
<evidence type="ECO:0000313" key="3">
    <source>
        <dbReference type="Proteomes" id="UP000288102"/>
    </source>
</evidence>
<feature type="transmembrane region" description="Helical" evidence="1">
    <location>
        <begin position="108"/>
        <end position="131"/>
    </location>
</feature>
<evidence type="ECO:0000256" key="1">
    <source>
        <dbReference type="SAM" id="Phobius"/>
    </source>
</evidence>
<dbReference type="EMBL" id="QWDM01000011">
    <property type="protein sequence ID" value="RUT69162.1"/>
    <property type="molecule type" value="Genomic_DNA"/>
</dbReference>
<reference evidence="3" key="1">
    <citation type="journal article" date="2019" name="Syst. Appl. Microbiol.">
        <title>Flavobacterium circumlabens sp. nov. and Flavobacterium cupreum sp. nov., two psychrotrophic species isolated from Antarctic environmental samples.</title>
        <authorList>
            <person name="Kralova S."/>
            <person name="Busse H.-J."/>
            <person name="Svec P."/>
            <person name="Maslanova I."/>
            <person name="Stankova E."/>
            <person name="Bartak M."/>
            <person name="Sedlacek I."/>
        </authorList>
    </citation>
    <scope>NUCLEOTIDE SEQUENCE [LARGE SCALE GENOMIC DNA]</scope>
    <source>
        <strain evidence="3">CCM 8825</strain>
    </source>
</reference>
<protein>
    <submittedName>
        <fullName evidence="2">Uncharacterized protein</fullName>
    </submittedName>
</protein>
<keyword evidence="3" id="KW-1185">Reference proteome</keyword>
<feature type="transmembrane region" description="Helical" evidence="1">
    <location>
        <begin position="43"/>
        <end position="72"/>
    </location>
</feature>
<keyword evidence="1" id="KW-0812">Transmembrane</keyword>
<dbReference type="Proteomes" id="UP000288102">
    <property type="component" value="Unassembled WGS sequence"/>
</dbReference>
<sequence>MKDIDKVQNLLPLGYLFLVILGIAKESIIYYQIGINIITYSSVMDILISPIAAITSHPVFFITVLVFVIFYFKLPEILLRNEDKKWLHKSFGVATIEPGLSKDERLDYYTIVAIKSLGVFLVCVFLGYGFADGRAISEKIKNNSLKYNYQLNYTDNKSENVYLIGSNTGYFFYLAKGNPAIKIAPVGAVKNIELTQNRMLNK</sequence>
<keyword evidence="1" id="KW-0472">Membrane</keyword>
<evidence type="ECO:0000313" key="2">
    <source>
        <dbReference type="EMBL" id="RUT69162.1"/>
    </source>
</evidence>
<feature type="transmembrane region" description="Helical" evidence="1">
    <location>
        <begin position="12"/>
        <end position="31"/>
    </location>
</feature>
<proteinExistence type="predicted"/>
<dbReference type="RefSeq" id="WP_127339487.1">
    <property type="nucleotide sequence ID" value="NZ_QWDM01000011.1"/>
</dbReference>